<protein>
    <submittedName>
        <fullName evidence="1">DUF924 family protein</fullName>
    </submittedName>
</protein>
<dbReference type="Gene3D" id="1.20.58.320">
    <property type="entry name" value="TPR-like"/>
    <property type="match status" value="1"/>
</dbReference>
<dbReference type="RefSeq" id="WP_160617700.1">
    <property type="nucleotide sequence ID" value="NZ_WTYR01000001.1"/>
</dbReference>
<comment type="caution">
    <text evidence="1">The sequence shown here is derived from an EMBL/GenBank/DDBJ whole genome shotgun (WGS) entry which is preliminary data.</text>
</comment>
<dbReference type="AlphaFoldDB" id="A0A6I4UA36"/>
<dbReference type="OrthoDB" id="7593450at2"/>
<proteinExistence type="predicted"/>
<evidence type="ECO:0000313" key="1">
    <source>
        <dbReference type="EMBL" id="MXP11137.1"/>
    </source>
</evidence>
<dbReference type="SUPFAM" id="SSF48452">
    <property type="entry name" value="TPR-like"/>
    <property type="match status" value="1"/>
</dbReference>
<keyword evidence="2" id="KW-1185">Reference proteome</keyword>
<dbReference type="Proteomes" id="UP000429229">
    <property type="component" value="Unassembled WGS sequence"/>
</dbReference>
<evidence type="ECO:0000313" key="2">
    <source>
        <dbReference type="Proteomes" id="UP000429229"/>
    </source>
</evidence>
<dbReference type="Pfam" id="PF06041">
    <property type="entry name" value="DUF924"/>
    <property type="match status" value="1"/>
</dbReference>
<gene>
    <name evidence="1" type="ORF">GRI68_13190</name>
</gene>
<name>A0A6I4UA36_9SPHN</name>
<accession>A0A6I4UA36</accession>
<dbReference type="InterPro" id="IPR011990">
    <property type="entry name" value="TPR-like_helical_dom_sf"/>
</dbReference>
<dbReference type="InterPro" id="IPR010323">
    <property type="entry name" value="DUF924"/>
</dbReference>
<organism evidence="1 2">
    <name type="scientific">Alteriqipengyuania halimionae</name>
    <dbReference type="NCBI Taxonomy" id="1926630"/>
    <lineage>
        <taxon>Bacteria</taxon>
        <taxon>Pseudomonadati</taxon>
        <taxon>Pseudomonadota</taxon>
        <taxon>Alphaproteobacteria</taxon>
        <taxon>Sphingomonadales</taxon>
        <taxon>Erythrobacteraceae</taxon>
        <taxon>Alteriqipengyuania</taxon>
    </lineage>
</organism>
<reference evidence="1 2" key="1">
    <citation type="submission" date="2019-12" db="EMBL/GenBank/DDBJ databases">
        <title>Genomic-based taxomic classification of the family Erythrobacteraceae.</title>
        <authorList>
            <person name="Xu L."/>
        </authorList>
    </citation>
    <scope>NUCLEOTIDE SEQUENCE [LARGE SCALE GENOMIC DNA]</scope>
    <source>
        <strain evidence="1 2">LMG 29519</strain>
    </source>
</reference>
<dbReference type="Gene3D" id="1.25.40.10">
    <property type="entry name" value="Tetratricopeptide repeat domain"/>
    <property type="match status" value="1"/>
</dbReference>
<dbReference type="EMBL" id="WTYR01000001">
    <property type="protein sequence ID" value="MXP11137.1"/>
    <property type="molecule type" value="Genomic_DNA"/>
</dbReference>
<sequence length="182" mass="21183">MSMVARPWAAQLLHFWFHELGPRDWFRGGSHVDAAIERRFARYWNMLHRRPAAEFLSSPRMALGAVVLFDQVPRNIFRDDPRAFSSDGLARAITHGEIARGWDAHLNRKQRQFLYMPLMHSEDIRDQELSLRAFAALGTSLDYARSHHRMIARFGRFPHRNDVLGRRSTAAEKRAVEAGFSW</sequence>